<dbReference type="SUPFAM" id="SSF48264">
    <property type="entry name" value="Cytochrome P450"/>
    <property type="match status" value="1"/>
</dbReference>
<dbReference type="GO" id="GO:0004497">
    <property type="term" value="F:monooxygenase activity"/>
    <property type="evidence" value="ECO:0007669"/>
    <property type="project" value="UniProtKB-KW"/>
</dbReference>
<name>A0A330L467_9BACT</name>
<dbReference type="PANTHER" id="PTHR24286">
    <property type="entry name" value="CYTOCHROME P450 26"/>
    <property type="match status" value="1"/>
</dbReference>
<dbReference type="Gene3D" id="1.10.630.10">
    <property type="entry name" value="Cytochrome P450"/>
    <property type="match status" value="1"/>
</dbReference>
<gene>
    <name evidence="9" type="ORF">NITLEN_20211</name>
</gene>
<keyword evidence="8" id="KW-0812">Transmembrane</keyword>
<reference evidence="10" key="1">
    <citation type="submission" date="2018-04" db="EMBL/GenBank/DDBJ databases">
        <authorList>
            <person name="Lucker S."/>
            <person name="Sakoula D."/>
        </authorList>
    </citation>
    <scope>NUCLEOTIDE SEQUENCE [LARGE SCALE GENOMIC DNA]</scope>
</reference>
<evidence type="ECO:0000256" key="6">
    <source>
        <dbReference type="ARBA" id="ARBA00023033"/>
    </source>
</evidence>
<feature type="transmembrane region" description="Helical" evidence="8">
    <location>
        <begin position="63"/>
        <end position="79"/>
    </location>
</feature>
<dbReference type="EMBL" id="OUNR01000012">
    <property type="protein sequence ID" value="SPP64571.1"/>
    <property type="molecule type" value="Genomic_DNA"/>
</dbReference>
<accession>A0A330L467</accession>
<evidence type="ECO:0000256" key="5">
    <source>
        <dbReference type="ARBA" id="ARBA00023004"/>
    </source>
</evidence>
<dbReference type="InterPro" id="IPR002401">
    <property type="entry name" value="Cyt_P450_E_grp-I"/>
</dbReference>
<keyword evidence="8" id="KW-1133">Transmembrane helix</keyword>
<comment type="similarity">
    <text evidence="1">Belongs to the cytochrome P450 family.</text>
</comment>
<dbReference type="GO" id="GO:0016705">
    <property type="term" value="F:oxidoreductase activity, acting on paired donors, with incorporation or reduction of molecular oxygen"/>
    <property type="evidence" value="ECO:0007669"/>
    <property type="project" value="InterPro"/>
</dbReference>
<evidence type="ECO:0000313" key="10">
    <source>
        <dbReference type="Proteomes" id="UP000248168"/>
    </source>
</evidence>
<evidence type="ECO:0000256" key="8">
    <source>
        <dbReference type="SAM" id="Phobius"/>
    </source>
</evidence>
<dbReference type="InParanoid" id="A0A330L467"/>
<dbReference type="RefSeq" id="WP_121988944.1">
    <property type="nucleotide sequence ID" value="NZ_OUNR01000012.1"/>
</dbReference>
<sequence length="500" mass="57943">MKMLIETAIVFIPIAPFVNLYRYSGFLRRLSLFPRLFGILSFGIIAYLTLSVLLTWYLPRYSAFVMIMAAPLVLYLFYWRARPTFGSSRGLPPGSLQLAPSGPWIDYLYYQKAADKYGPIFKMNNFVQPMICLTGIQLGNKFLKDHEESTTTPPMPFNSYIPGGFMRYMAPAVHMEYRSKMKGLFADSAFLEKRAASVERIIRTRCITMAENSKALHPVPHLQQMAFSIFVELFLGLTAQDPEFEHLQNLYKQIDYRHALFSSRRTTENALCEIEQLFLTYGLARDTFFRSFLGDAGHNCSTHAQDKTLLRNFIYLLQTSWIDVSDLFVWIFKLLSDNPQWMNTLRKDLQSQDEGTIQSAHKLANGIVLETLRLEQSEYLMRKALHDIQFEGFVIPKGWLVRIGIRESHRDKEIFDDPNAFNPDRFCTSPYGSKQYSPFGIQQKSCVGKGLTLWIAQRFVLELARGFTWEVVQDGPRELGYFHWRPSSKLRVHMTRYSQV</sequence>
<evidence type="ECO:0000256" key="1">
    <source>
        <dbReference type="ARBA" id="ARBA00010617"/>
    </source>
</evidence>
<dbReference type="GO" id="GO:0020037">
    <property type="term" value="F:heme binding"/>
    <property type="evidence" value="ECO:0007669"/>
    <property type="project" value="InterPro"/>
</dbReference>
<keyword evidence="5 7" id="KW-0408">Iron</keyword>
<dbReference type="OrthoDB" id="9764248at2"/>
<evidence type="ECO:0000256" key="7">
    <source>
        <dbReference type="PIRSR" id="PIRSR602401-1"/>
    </source>
</evidence>
<feature type="binding site" description="axial binding residue" evidence="7">
    <location>
        <position position="446"/>
    </location>
    <ligand>
        <name>heme</name>
        <dbReference type="ChEBI" id="CHEBI:30413"/>
    </ligand>
    <ligandPart>
        <name>Fe</name>
        <dbReference type="ChEBI" id="CHEBI:18248"/>
    </ligandPart>
</feature>
<dbReference type="AlphaFoldDB" id="A0A330L467"/>
<dbReference type="EC" id="1.14.13.93" evidence="9"/>
<organism evidence="9 10">
    <name type="scientific">Nitrospira lenta</name>
    <dbReference type="NCBI Taxonomy" id="1436998"/>
    <lineage>
        <taxon>Bacteria</taxon>
        <taxon>Pseudomonadati</taxon>
        <taxon>Nitrospirota</taxon>
        <taxon>Nitrospiria</taxon>
        <taxon>Nitrospirales</taxon>
        <taxon>Nitrospiraceae</taxon>
        <taxon>Nitrospira</taxon>
    </lineage>
</organism>
<dbReference type="PRINTS" id="PR00463">
    <property type="entry name" value="EP450I"/>
</dbReference>
<dbReference type="Pfam" id="PF00067">
    <property type="entry name" value="p450"/>
    <property type="match status" value="1"/>
</dbReference>
<keyword evidence="3 7" id="KW-0479">Metal-binding</keyword>
<keyword evidence="2 7" id="KW-0349">Heme</keyword>
<proteinExistence type="inferred from homology"/>
<comment type="cofactor">
    <cofactor evidence="7">
        <name>heme</name>
        <dbReference type="ChEBI" id="CHEBI:30413"/>
    </cofactor>
</comment>
<dbReference type="GO" id="GO:0016125">
    <property type="term" value="P:sterol metabolic process"/>
    <property type="evidence" value="ECO:0007669"/>
    <property type="project" value="TreeGrafter"/>
</dbReference>
<keyword evidence="8" id="KW-0472">Membrane</keyword>
<dbReference type="Proteomes" id="UP000248168">
    <property type="component" value="Unassembled WGS sequence"/>
</dbReference>
<evidence type="ECO:0000256" key="3">
    <source>
        <dbReference type="ARBA" id="ARBA00022723"/>
    </source>
</evidence>
<dbReference type="CDD" id="cd00302">
    <property type="entry name" value="cytochrome_P450"/>
    <property type="match status" value="1"/>
</dbReference>
<dbReference type="GO" id="GO:0005506">
    <property type="term" value="F:iron ion binding"/>
    <property type="evidence" value="ECO:0007669"/>
    <property type="project" value="InterPro"/>
</dbReference>
<dbReference type="PANTHER" id="PTHR24286:SF384">
    <property type="entry name" value="P450, PUTATIVE (EUROFUNG)-RELATED"/>
    <property type="match status" value="1"/>
</dbReference>
<keyword evidence="4 9" id="KW-0560">Oxidoreductase</keyword>
<evidence type="ECO:0000256" key="2">
    <source>
        <dbReference type="ARBA" id="ARBA00022617"/>
    </source>
</evidence>
<evidence type="ECO:0000313" key="9">
    <source>
        <dbReference type="EMBL" id="SPP64571.1"/>
    </source>
</evidence>
<keyword evidence="10" id="KW-1185">Reference proteome</keyword>
<feature type="transmembrane region" description="Helical" evidence="8">
    <location>
        <begin position="36"/>
        <end position="57"/>
    </location>
</feature>
<evidence type="ECO:0000256" key="4">
    <source>
        <dbReference type="ARBA" id="ARBA00023002"/>
    </source>
</evidence>
<feature type="transmembrane region" description="Helical" evidence="8">
    <location>
        <begin position="6"/>
        <end position="24"/>
    </location>
</feature>
<protein>
    <submittedName>
        <fullName evidence="9">Putative (+)-abscisic acid 8'-hydroxylase</fullName>
        <ecNumber evidence="9">1.14.13.93</ecNumber>
    </submittedName>
</protein>
<keyword evidence="6" id="KW-0503">Monooxygenase</keyword>
<dbReference type="InterPro" id="IPR001128">
    <property type="entry name" value="Cyt_P450"/>
</dbReference>
<dbReference type="InterPro" id="IPR036396">
    <property type="entry name" value="Cyt_P450_sf"/>
</dbReference>